<organism evidence="1">
    <name type="scientific">Anguilla anguilla</name>
    <name type="common">European freshwater eel</name>
    <name type="synonym">Muraena anguilla</name>
    <dbReference type="NCBI Taxonomy" id="7936"/>
    <lineage>
        <taxon>Eukaryota</taxon>
        <taxon>Metazoa</taxon>
        <taxon>Chordata</taxon>
        <taxon>Craniata</taxon>
        <taxon>Vertebrata</taxon>
        <taxon>Euteleostomi</taxon>
        <taxon>Actinopterygii</taxon>
        <taxon>Neopterygii</taxon>
        <taxon>Teleostei</taxon>
        <taxon>Anguilliformes</taxon>
        <taxon>Anguillidae</taxon>
        <taxon>Anguilla</taxon>
    </lineage>
</organism>
<reference evidence="1" key="2">
    <citation type="journal article" date="2015" name="Fish Shellfish Immunol.">
        <title>Early steps in the European eel (Anguilla anguilla)-Vibrio vulnificus interaction in the gills: Role of the RtxA13 toxin.</title>
        <authorList>
            <person name="Callol A."/>
            <person name="Pajuelo D."/>
            <person name="Ebbesson L."/>
            <person name="Teles M."/>
            <person name="MacKenzie S."/>
            <person name="Amaro C."/>
        </authorList>
    </citation>
    <scope>NUCLEOTIDE SEQUENCE</scope>
</reference>
<dbReference type="EMBL" id="GBXM01085284">
    <property type="protein sequence ID" value="JAH23293.1"/>
    <property type="molecule type" value="Transcribed_RNA"/>
</dbReference>
<accession>A0A0E9R4P1</accession>
<dbReference type="AlphaFoldDB" id="A0A0E9R4P1"/>
<protein>
    <submittedName>
        <fullName evidence="1">Uncharacterized protein</fullName>
    </submittedName>
</protein>
<name>A0A0E9R4P1_ANGAN</name>
<reference evidence="1" key="1">
    <citation type="submission" date="2014-11" db="EMBL/GenBank/DDBJ databases">
        <authorList>
            <person name="Amaro Gonzalez C."/>
        </authorList>
    </citation>
    <scope>NUCLEOTIDE SEQUENCE</scope>
</reference>
<evidence type="ECO:0000313" key="1">
    <source>
        <dbReference type="EMBL" id="JAH23293.1"/>
    </source>
</evidence>
<sequence>MRLPVRPASNKRTQKTLLAPEMCRTQITTIRISL</sequence>
<proteinExistence type="predicted"/>